<dbReference type="EMBL" id="CAJOBB010001369">
    <property type="protein sequence ID" value="CAF3847544.1"/>
    <property type="molecule type" value="Genomic_DNA"/>
</dbReference>
<feature type="compositionally biased region" description="Polar residues" evidence="1">
    <location>
        <begin position="113"/>
        <end position="131"/>
    </location>
</feature>
<feature type="region of interest" description="Disordered" evidence="1">
    <location>
        <begin position="108"/>
        <end position="161"/>
    </location>
</feature>
<comment type="caution">
    <text evidence="2">The sequence shown here is derived from an EMBL/GenBank/DDBJ whole genome shotgun (WGS) entry which is preliminary data.</text>
</comment>
<feature type="compositionally biased region" description="Basic and acidic residues" evidence="1">
    <location>
        <begin position="23"/>
        <end position="36"/>
    </location>
</feature>
<evidence type="ECO:0000256" key="1">
    <source>
        <dbReference type="SAM" id="MobiDB-lite"/>
    </source>
</evidence>
<dbReference type="AlphaFoldDB" id="A0A819EAN8"/>
<accession>A0A819EAN8</accession>
<organism evidence="2 3">
    <name type="scientific">Adineta steineri</name>
    <dbReference type="NCBI Taxonomy" id="433720"/>
    <lineage>
        <taxon>Eukaryota</taxon>
        <taxon>Metazoa</taxon>
        <taxon>Spiralia</taxon>
        <taxon>Gnathifera</taxon>
        <taxon>Rotifera</taxon>
        <taxon>Eurotatoria</taxon>
        <taxon>Bdelloidea</taxon>
        <taxon>Adinetida</taxon>
        <taxon>Adinetidae</taxon>
        <taxon>Adineta</taxon>
    </lineage>
</organism>
<reference evidence="2" key="1">
    <citation type="submission" date="2021-02" db="EMBL/GenBank/DDBJ databases">
        <authorList>
            <person name="Nowell W R."/>
        </authorList>
    </citation>
    <scope>NUCLEOTIDE SEQUENCE</scope>
</reference>
<feature type="region of interest" description="Disordered" evidence="1">
    <location>
        <begin position="1"/>
        <end position="36"/>
    </location>
</feature>
<evidence type="ECO:0000313" key="2">
    <source>
        <dbReference type="EMBL" id="CAF3847544.1"/>
    </source>
</evidence>
<proteinExistence type="predicted"/>
<protein>
    <submittedName>
        <fullName evidence="2">Uncharacterized protein</fullName>
    </submittedName>
</protein>
<sequence>MGFEGSVAGKNGPAARRRRRRQQKENRGKHDLATVERSVRRTPNLNKEIRITRPNTNDHAYDLMDLNKSKDSFLSLNESQETRLTSASNLQNTSGVNVTRVSNAKKPFGIGNATIQPPNREQESNSASVNHRSGVQVRRVSRVSRLDESTANRSNELQPIDDEPMKAASMAPRKASGITVIKFPHNKNVRAVSVDADSNKLDGQRRYDGVFSTATNKTSQIMVKSSKPTTVNVLNASLNGRPRATSLGRISVVKITKSVITDTVDINLLKKQNLPST</sequence>
<gene>
    <name evidence="2" type="ORF">KXQ929_LOCUS19898</name>
</gene>
<dbReference type="Proteomes" id="UP000663868">
    <property type="component" value="Unassembled WGS sequence"/>
</dbReference>
<evidence type="ECO:0000313" key="3">
    <source>
        <dbReference type="Proteomes" id="UP000663868"/>
    </source>
</evidence>
<name>A0A819EAN8_9BILA</name>